<dbReference type="KEGG" id="vg:29057123"/>
<dbReference type="Proteomes" id="UP000202181">
    <property type="component" value="Segment"/>
</dbReference>
<dbReference type="InterPro" id="IPR010767">
    <property type="entry name" value="Phage_CGC-2007_Cje0229"/>
</dbReference>
<accession>A0A1B2IAB5</accession>
<dbReference type="RefSeq" id="YP_009290791.1">
    <property type="nucleotide sequence ID" value="NC_031107.2"/>
</dbReference>
<evidence type="ECO:0000313" key="1">
    <source>
        <dbReference type="EMBL" id="ANZ48186.1"/>
    </source>
</evidence>
<dbReference type="EMBL" id="KX397364">
    <property type="protein sequence ID" value="ANZ48186.1"/>
    <property type="molecule type" value="Genomic_DNA"/>
</dbReference>
<dbReference type="Pfam" id="PF07087">
    <property type="entry name" value="DUF1353"/>
    <property type="match status" value="1"/>
</dbReference>
<gene>
    <name evidence="1" type="ORF">ASESINO_173</name>
</gene>
<dbReference type="OrthoDB" id="8656at10239"/>
<reference evidence="1" key="1">
    <citation type="submission" date="2016-06" db="EMBL/GenBank/DDBJ databases">
        <authorList>
            <person name="Berg J.A."/>
            <person name="Hyde J.R."/>
            <person name="Breakwell D.P."/>
            <person name="Hope S."/>
            <person name="Grose J.H."/>
        </authorList>
    </citation>
    <scope>NUCLEOTIDE SEQUENCE [LARGE SCALE GENOMIC DNA]</scope>
</reference>
<keyword evidence="2" id="KW-1185">Reference proteome</keyword>
<protein>
    <submittedName>
        <fullName evidence="1">Tail assembly-like protein</fullName>
    </submittedName>
</protein>
<dbReference type="GeneID" id="29057123"/>
<name>A0A1B2IAB5_9CAUD</name>
<proteinExistence type="predicted"/>
<evidence type="ECO:0000313" key="2">
    <source>
        <dbReference type="Proteomes" id="UP000202181"/>
    </source>
</evidence>
<organism evidence="1 2">
    <name type="scientific">Erwinia phage vB_EamM_Asesino</name>
    <dbReference type="NCBI Taxonomy" id="1883370"/>
    <lineage>
        <taxon>Viruses</taxon>
        <taxon>Duplodnaviria</taxon>
        <taxon>Heunggongvirae</taxon>
        <taxon>Uroviricota</taxon>
        <taxon>Caudoviricetes</taxon>
        <taxon>Chimalliviridae</taxon>
        <taxon>Erskinevirus</taxon>
        <taxon>Erskinevirus asesino</taxon>
    </lineage>
</organism>
<sequence length="213" mass="24534">MEKLNYKVLDKPWFVLTDDFHFAFTLRSLYRDVSGLDEMVRLSGVHPDKELYVTAPKGFVTDMASIPEALQPILHPDGPWAAAACVHDLFYQKCSSPGVYPLGDAGDISRVVNKDFADLMFLRIMEALNVERFIRLSFYEAVRQFGWPSYTDDNSRVVYKHGVEKTLSYNRNYLFIRDQVEVAIPDHERVDITNGQSVNVKYLNIKRAFLTLE</sequence>